<reference evidence="1" key="1">
    <citation type="journal article" date="2022" name="Int. J. Mol. Sci.">
        <title>Draft Genome of Tanacetum Coccineum: Genomic Comparison of Closely Related Tanacetum-Family Plants.</title>
        <authorList>
            <person name="Yamashiro T."/>
            <person name="Shiraishi A."/>
            <person name="Nakayama K."/>
            <person name="Satake H."/>
        </authorList>
    </citation>
    <scope>NUCLEOTIDE SEQUENCE</scope>
</reference>
<name>A0ABQ5IW63_9ASTR</name>
<gene>
    <name evidence="1" type="ORF">Tco_1113791</name>
</gene>
<proteinExistence type="predicted"/>
<dbReference type="EMBL" id="BQNB010021154">
    <property type="protein sequence ID" value="GJU03453.1"/>
    <property type="molecule type" value="Genomic_DNA"/>
</dbReference>
<protein>
    <recommendedName>
        <fullName evidence="3">RNA-directed DNA polymerase, eukaryota</fullName>
    </recommendedName>
</protein>
<comment type="caution">
    <text evidence="1">The sequence shown here is derived from an EMBL/GenBank/DDBJ whole genome shotgun (WGS) entry which is preliminary data.</text>
</comment>
<dbReference type="PANTHER" id="PTHR33116:SF79">
    <property type="entry name" value="REVERSE TRANSCRIPTASE DOMAIN, ZINC FINGER, CCHC-TYPE-RELATED"/>
    <property type="match status" value="1"/>
</dbReference>
<dbReference type="Proteomes" id="UP001151760">
    <property type="component" value="Unassembled WGS sequence"/>
</dbReference>
<evidence type="ECO:0000313" key="1">
    <source>
        <dbReference type="EMBL" id="GJU03453.1"/>
    </source>
</evidence>
<sequence>MFIPALSCRYAKCTSSTSIGKGELSMSSSAQGALSSSKGGGYGFAKKEYEQCTTALSSSKGGGYRFSKKWGTTRCLQDYIQTLEKLSKAKFDSIASTIALLIVFCGSSVEDCFPAKVAKWVIRAGLSKWDQIESDMDHKSDIGTANKRRRKERLLFKRFRSLLMWQKQRKWHRYEQRDDKKAKADKVKHTLKKRVEKVKGLVMKKSKEEKEEYHMEFQEDPTLVDTYEVVELTGRPQYMNMEIESTPMLVLDDECLNSKDLSNSLLGRVKEFASLSNLKMRLHMTNEEVPGWVPDFMEETDEDYDSDDGSKEGGLKVEDVAILEAKAMWKSIEIDSPKIILQLYDNGDKESIAEGLRSLKKRMVIFSRASQEEPKISGLTMRYNMEGCMKNMAEIIESQGVNRRSNVFLICSLLNAGLEEVPSGGSSFTLGFDKLVEDTWIEALVDESNTMSNMMMKLKYIKQKIREWNKGKIKSAKNRKIRFKEELAALDVIIDKGEGNAEVVKQRMDVIKSLQDMENLQSLETAQKAKIKWAIEGDENSRYYHGVLNKKRNQINVRGILVDGIWTDNLCRVKREFLQHLKKRFDKPDDNRIHLDMNYPKILSSNQQVELELEVSKEEIKRRFGIVGLIIKPSPRRMYFFFYRCFWKVIEDDVVDAVTYFFTHGSSLKWSDANFNTIVHVLECFFRASGLRINMSKSKLIGISVDEDKVERTALKIVVDRVIARLSKWKMKTLSIGGRLTLLKSVLGSMPIYHMSIFKVPMCVLHMLEDYFALFFSGPAMKLNSKKTSWVKWKNVLASKEKGGLGVSSLYALNRGLMFKWIWSLESLGEFSVASVRKLIDDKMLPDVANKTRWIKNVPIKVNVLAWKVRLDSLPGRTHHFRRV</sequence>
<organism evidence="1 2">
    <name type="scientific">Tanacetum coccineum</name>
    <dbReference type="NCBI Taxonomy" id="301880"/>
    <lineage>
        <taxon>Eukaryota</taxon>
        <taxon>Viridiplantae</taxon>
        <taxon>Streptophyta</taxon>
        <taxon>Embryophyta</taxon>
        <taxon>Tracheophyta</taxon>
        <taxon>Spermatophyta</taxon>
        <taxon>Magnoliopsida</taxon>
        <taxon>eudicotyledons</taxon>
        <taxon>Gunneridae</taxon>
        <taxon>Pentapetalae</taxon>
        <taxon>asterids</taxon>
        <taxon>campanulids</taxon>
        <taxon>Asterales</taxon>
        <taxon>Asteraceae</taxon>
        <taxon>Asteroideae</taxon>
        <taxon>Anthemideae</taxon>
        <taxon>Anthemidinae</taxon>
        <taxon>Tanacetum</taxon>
    </lineage>
</organism>
<reference evidence="1" key="2">
    <citation type="submission" date="2022-01" db="EMBL/GenBank/DDBJ databases">
        <authorList>
            <person name="Yamashiro T."/>
            <person name="Shiraishi A."/>
            <person name="Satake H."/>
            <person name="Nakayama K."/>
        </authorList>
    </citation>
    <scope>NUCLEOTIDE SEQUENCE</scope>
</reference>
<keyword evidence="2" id="KW-1185">Reference proteome</keyword>
<dbReference type="PANTHER" id="PTHR33116">
    <property type="entry name" value="REVERSE TRANSCRIPTASE ZINC-BINDING DOMAIN-CONTAINING PROTEIN-RELATED-RELATED"/>
    <property type="match status" value="1"/>
</dbReference>
<accession>A0ABQ5IW63</accession>
<evidence type="ECO:0000313" key="2">
    <source>
        <dbReference type="Proteomes" id="UP001151760"/>
    </source>
</evidence>
<evidence type="ECO:0008006" key="3">
    <source>
        <dbReference type="Google" id="ProtNLM"/>
    </source>
</evidence>